<evidence type="ECO:0000256" key="6">
    <source>
        <dbReference type="ARBA" id="ARBA00023242"/>
    </source>
</evidence>
<reference evidence="7 8" key="1">
    <citation type="submission" date="2022-03" db="EMBL/GenBank/DDBJ databases">
        <title>Genome data of Colletotrichum spp.</title>
        <authorList>
            <person name="Utami Y.D."/>
            <person name="Hiruma K."/>
        </authorList>
    </citation>
    <scope>NUCLEOTIDE SEQUENCE [LARGE SCALE GENOMIC DNA]</scope>
    <source>
        <strain evidence="7 8">MAFF 239500</strain>
    </source>
</reference>
<evidence type="ECO:0000313" key="7">
    <source>
        <dbReference type="EMBL" id="GKT45872.1"/>
    </source>
</evidence>
<proteinExistence type="predicted"/>
<dbReference type="EMBL" id="BQXU01000014">
    <property type="protein sequence ID" value="GKT45872.1"/>
    <property type="molecule type" value="Genomic_DNA"/>
</dbReference>
<keyword evidence="2" id="KW-0862">Zinc</keyword>
<protein>
    <recommendedName>
        <fullName evidence="9">C6 zinc finger domain-containing protein</fullName>
    </recommendedName>
</protein>
<evidence type="ECO:0000313" key="8">
    <source>
        <dbReference type="Proteomes" id="UP001055115"/>
    </source>
</evidence>
<dbReference type="Proteomes" id="UP001055115">
    <property type="component" value="Unassembled WGS sequence"/>
</dbReference>
<accession>A0AA37LCB7</accession>
<evidence type="ECO:0008006" key="9">
    <source>
        <dbReference type="Google" id="ProtNLM"/>
    </source>
</evidence>
<dbReference type="InterPro" id="IPR052360">
    <property type="entry name" value="Transcr_Regulatory_Proteins"/>
</dbReference>
<dbReference type="GO" id="GO:0046872">
    <property type="term" value="F:metal ion binding"/>
    <property type="evidence" value="ECO:0007669"/>
    <property type="project" value="UniProtKB-KW"/>
</dbReference>
<evidence type="ECO:0000256" key="2">
    <source>
        <dbReference type="ARBA" id="ARBA00022833"/>
    </source>
</evidence>
<organism evidence="7 8">
    <name type="scientific">Colletotrichum spaethianum</name>
    <dbReference type="NCBI Taxonomy" id="700344"/>
    <lineage>
        <taxon>Eukaryota</taxon>
        <taxon>Fungi</taxon>
        <taxon>Dikarya</taxon>
        <taxon>Ascomycota</taxon>
        <taxon>Pezizomycotina</taxon>
        <taxon>Sordariomycetes</taxon>
        <taxon>Hypocreomycetidae</taxon>
        <taxon>Glomerellales</taxon>
        <taxon>Glomerellaceae</taxon>
        <taxon>Colletotrichum</taxon>
        <taxon>Colletotrichum spaethianum species complex</taxon>
    </lineage>
</organism>
<comment type="caution">
    <text evidence="7">The sequence shown here is derived from an EMBL/GenBank/DDBJ whole genome shotgun (WGS) entry which is preliminary data.</text>
</comment>
<evidence type="ECO:0000256" key="3">
    <source>
        <dbReference type="ARBA" id="ARBA00023015"/>
    </source>
</evidence>
<dbReference type="AlphaFoldDB" id="A0AA37LCB7"/>
<keyword evidence="1" id="KW-0479">Metal-binding</keyword>
<evidence type="ECO:0000256" key="4">
    <source>
        <dbReference type="ARBA" id="ARBA00023125"/>
    </source>
</evidence>
<evidence type="ECO:0000256" key="5">
    <source>
        <dbReference type="ARBA" id="ARBA00023163"/>
    </source>
</evidence>
<dbReference type="PANTHER" id="PTHR36206">
    <property type="entry name" value="ASPERCRYPTIN BIOSYNTHESIS CLUSTER-SPECIFIC TRANSCRIPTION REGULATOR ATNN-RELATED"/>
    <property type="match status" value="1"/>
</dbReference>
<evidence type="ECO:0000256" key="1">
    <source>
        <dbReference type="ARBA" id="ARBA00022723"/>
    </source>
</evidence>
<keyword evidence="5" id="KW-0804">Transcription</keyword>
<sequence>MNTLDFADDMQSVYFNDWNDLISVSLGGASFSRTKLWTTTMPQLTRHNPALRHAAIGIGAISRAFSAQGPYVVARNFTNIANLLQSPHYQNAVVHYCQALRLQGQADFQTASIQEAVLLSILFVAFEALRGNRHSALQHVKFGFMLLQELLTSEDSEQRIWNLAPDPRELITEVLDMYNHLDVQSRTVLSGPVKSSRSPAYELIKGLKARGHTIETYSMQIQRYTDPGEGRKDMPEAFHDAEEAHTWWKACQRRIAKLGPLLLSVIDDLKFDDVRDEQGVERILEFMQNQPELGAYCEKSVANLQQWRQSFEPLYNRTLSDINIDRKEYLKILHLRMHYLVMFVYSFFPKYADEATVNSMTPYCREINDVVETLLREQQKEFKSAAHVFSMEFGLAWQLTIVAMMCRDPLVRQNSTRILETYPRREGLWDSMAFLAMLQKNRELEAENAKEGTPAEQWRRLCRREFIFEDAGETIIFRSLKKNEANGTWDLVEEAAEFKGEVEGLEWKTRPLSGTGFMMSGTV</sequence>
<keyword evidence="8" id="KW-1185">Reference proteome</keyword>
<keyword evidence="6" id="KW-0539">Nucleus</keyword>
<dbReference type="RefSeq" id="XP_049128222.1">
    <property type="nucleotide sequence ID" value="XM_049272265.1"/>
</dbReference>
<name>A0AA37LCB7_9PEZI</name>
<dbReference type="PANTHER" id="PTHR36206:SF12">
    <property type="entry name" value="ASPERCRYPTIN BIOSYNTHESIS CLUSTER-SPECIFIC TRANSCRIPTION REGULATOR ATNN-RELATED"/>
    <property type="match status" value="1"/>
</dbReference>
<gene>
    <name evidence="7" type="ORF">ColSpa_06053</name>
</gene>
<keyword evidence="3" id="KW-0805">Transcription regulation</keyword>
<dbReference type="GeneID" id="73326855"/>
<keyword evidence="4" id="KW-0238">DNA-binding</keyword>
<dbReference type="GO" id="GO:0003677">
    <property type="term" value="F:DNA binding"/>
    <property type="evidence" value="ECO:0007669"/>
    <property type="project" value="UniProtKB-KW"/>
</dbReference>